<dbReference type="PANTHER" id="PTHR23501:SF43">
    <property type="entry name" value="MULTIDRUG TRANSPORTER, PUTATIVE (AFU_ORTHOLOGUE AFUA_6G03040)-RELATED"/>
    <property type="match status" value="1"/>
</dbReference>
<dbReference type="InterPro" id="IPR020846">
    <property type="entry name" value="MFS_dom"/>
</dbReference>
<feature type="transmembrane region" description="Helical" evidence="5">
    <location>
        <begin position="651"/>
        <end position="674"/>
    </location>
</feature>
<reference evidence="7" key="2">
    <citation type="submission" date="2021-08" db="EMBL/GenBank/DDBJ databases">
        <authorList>
            <person name="Gostincar C."/>
            <person name="Sun X."/>
            <person name="Song Z."/>
            <person name="Gunde-Cimerman N."/>
        </authorList>
    </citation>
    <scope>NUCLEOTIDE SEQUENCE</scope>
    <source>
        <strain evidence="7">EXF-8016</strain>
    </source>
</reference>
<feature type="non-terminal residue" evidence="7">
    <location>
        <position position="984"/>
    </location>
</feature>
<dbReference type="Pfam" id="PF07690">
    <property type="entry name" value="MFS_1"/>
    <property type="match status" value="1"/>
</dbReference>
<comment type="caution">
    <text evidence="7">The sequence shown here is derived from an EMBL/GenBank/DDBJ whole genome shotgun (WGS) entry which is preliminary data.</text>
</comment>
<feature type="transmembrane region" description="Helical" evidence="5">
    <location>
        <begin position="508"/>
        <end position="528"/>
    </location>
</feature>
<feature type="transmembrane region" description="Helical" evidence="5">
    <location>
        <begin position="415"/>
        <end position="441"/>
    </location>
</feature>
<dbReference type="SUPFAM" id="SSF103473">
    <property type="entry name" value="MFS general substrate transporter"/>
    <property type="match status" value="1"/>
</dbReference>
<dbReference type="GO" id="GO:0022857">
    <property type="term" value="F:transmembrane transporter activity"/>
    <property type="evidence" value="ECO:0007669"/>
    <property type="project" value="InterPro"/>
</dbReference>
<dbReference type="InterPro" id="IPR036259">
    <property type="entry name" value="MFS_trans_sf"/>
</dbReference>
<evidence type="ECO:0000256" key="4">
    <source>
        <dbReference type="ARBA" id="ARBA00023136"/>
    </source>
</evidence>
<reference evidence="7" key="1">
    <citation type="journal article" date="2021" name="J Fungi (Basel)">
        <title>Virulence traits and population genomics of the black yeast Aureobasidium melanogenum.</title>
        <authorList>
            <person name="Cernosa A."/>
            <person name="Sun X."/>
            <person name="Gostincar C."/>
            <person name="Fang C."/>
            <person name="Gunde-Cimerman N."/>
            <person name="Song Z."/>
        </authorList>
    </citation>
    <scope>NUCLEOTIDE SEQUENCE</scope>
    <source>
        <strain evidence="7">EXF-8016</strain>
    </source>
</reference>
<dbReference type="Proteomes" id="UP000767238">
    <property type="component" value="Unassembled WGS sequence"/>
</dbReference>
<evidence type="ECO:0000256" key="1">
    <source>
        <dbReference type="ARBA" id="ARBA00004141"/>
    </source>
</evidence>
<feature type="transmembrane region" description="Helical" evidence="5">
    <location>
        <begin position="753"/>
        <end position="775"/>
    </location>
</feature>
<feature type="transmembrane region" description="Helical" evidence="5">
    <location>
        <begin position="618"/>
        <end position="639"/>
    </location>
</feature>
<evidence type="ECO:0000256" key="2">
    <source>
        <dbReference type="ARBA" id="ARBA00022692"/>
    </source>
</evidence>
<dbReference type="InterPro" id="IPR029058">
    <property type="entry name" value="AB_hydrolase_fold"/>
</dbReference>
<dbReference type="Gene3D" id="1.20.1250.20">
    <property type="entry name" value="MFS general substrate transporter like domains"/>
    <property type="match status" value="1"/>
</dbReference>
<comment type="subcellular location">
    <subcellularLocation>
        <location evidence="1">Membrane</location>
        <topology evidence="1">Multi-pass membrane protein</topology>
    </subcellularLocation>
</comment>
<proteinExistence type="predicted"/>
<evidence type="ECO:0000256" key="5">
    <source>
        <dbReference type="SAM" id="Phobius"/>
    </source>
</evidence>
<dbReference type="PANTHER" id="PTHR23501">
    <property type="entry name" value="MAJOR FACILITATOR SUPERFAMILY"/>
    <property type="match status" value="1"/>
</dbReference>
<sequence>MSRSDIEFKTIDNVTLRGWMFMPADAEGKHPCLIITHGLTCLKEMCLDTLAERLTSVLPIACLVYDHRGYGASDQKENEPRNEIVPAHQNSDLQDAITYAQSCEDIDAAKIGLWGYSYSGGHSLWVAANDRRVKAVIAVAPFITGDIIANNMRSDLEDSFIEMLSQGMNPLDTAVLPHVESYAFFSTWAEKSDWKNDLTIRRHVMPLSRNLMLTTSYSLEGIQSYFPGSRIHRIGPTPLLMQVPKKDAVAITDTMLEAYNRAVEPKEIQILPVLEEDVACVNRLMFQLRLPQTLTKVPIKPYKAYGREVWQPPQSASKSLRINILRSDRMVRIPMLAEDSQTSIRIRICFDSNSLTSLRYGRQVGAMSHLLVDWLYFIIMQDFKGPQAFEARGVSSQQPEAMSTSDTPSIPTWRLILLILSLCVGLFLSLLDTSIVATALYDIGTSFSSPHTVTWVALSYTLSYLSFAVPFANLSDVIGRRAAWLLAFMIFFVFSLACGFAKTLVQLIGFRAVQGVGGSGLYSLTMIVMPEIVTEGKRKWIGAVVGLVVAVAGVTGPVVGGIITMFATWRWVFWINGPIAAVSVVLFLLTWPADDMYPCLLGVSAAILPTRLLKRRVYISTVMITMLTGFVNFIAIYSLPLHFQIVNGASSLVAGVALLPLLASAAMGSMLGGLTVNHSIPALAAANSMMAIGAGLLSTLTQHHSLQSKTYGFEVPLGLGMGLSISTSTLLAATQSEAEDLAVAQGVVAQARVLGGSIGIAASSAILGSIGAKAARSGEVIDERMVYAKGFSKTMWMCAVVACIAVVLSADQILDKASKIIGDETHIPSGISIRLREQENLDHTPADFDGRTDQQRNDLTQEDGWDPRVVFDMLDICPGCFARRGTLCKSELFLIIVFPLRLQAWFREVLEELFLAGQSLRSSVLIQRLLEIVTPHHDPEQDHQTVYILLEYEQCVQGSRRKIEGLGKVVGLGRVGTYCFRLSL</sequence>
<feature type="transmembrane region" description="Helical" evidence="5">
    <location>
        <begin position="540"/>
        <end position="565"/>
    </location>
</feature>
<dbReference type="Gene3D" id="1.10.10.800">
    <property type="match status" value="1"/>
</dbReference>
<accession>A0A9P8GTK1</accession>
<dbReference type="Pfam" id="PF00561">
    <property type="entry name" value="Abhydrolase_1"/>
    <property type="match status" value="1"/>
</dbReference>
<feature type="domain" description="Major facilitator superfamily (MFS) profile" evidence="6">
    <location>
        <begin position="418"/>
        <end position="817"/>
    </location>
</feature>
<dbReference type="PRINTS" id="PR01036">
    <property type="entry name" value="TCRTETB"/>
</dbReference>
<evidence type="ECO:0000313" key="7">
    <source>
        <dbReference type="EMBL" id="KAH0237946.1"/>
    </source>
</evidence>
<feature type="transmembrane region" description="Helical" evidence="5">
    <location>
        <begin position="571"/>
        <end position="589"/>
    </location>
</feature>
<evidence type="ECO:0000256" key="3">
    <source>
        <dbReference type="ARBA" id="ARBA00022989"/>
    </source>
</evidence>
<feature type="transmembrane region" description="Helical" evidence="5">
    <location>
        <begin position="680"/>
        <end position="701"/>
    </location>
</feature>
<evidence type="ECO:0000313" key="8">
    <source>
        <dbReference type="Proteomes" id="UP000767238"/>
    </source>
</evidence>
<dbReference type="InterPro" id="IPR011701">
    <property type="entry name" value="MFS"/>
</dbReference>
<name>A0A9P8GTK1_AURME</name>
<dbReference type="GO" id="GO:0005886">
    <property type="term" value="C:plasma membrane"/>
    <property type="evidence" value="ECO:0007669"/>
    <property type="project" value="TreeGrafter"/>
</dbReference>
<keyword evidence="4 5" id="KW-0472">Membrane</keyword>
<dbReference type="EMBL" id="JAHFYH010000001">
    <property type="protein sequence ID" value="KAH0237946.1"/>
    <property type="molecule type" value="Genomic_DNA"/>
</dbReference>
<dbReference type="Gene3D" id="3.40.50.1820">
    <property type="entry name" value="alpha/beta hydrolase"/>
    <property type="match status" value="1"/>
</dbReference>
<dbReference type="SUPFAM" id="SSF53474">
    <property type="entry name" value="alpha/beta-Hydrolases"/>
    <property type="match status" value="1"/>
</dbReference>
<gene>
    <name evidence="7" type="ORF">KCV03_g269</name>
</gene>
<organism evidence="7 8">
    <name type="scientific">Aureobasidium melanogenum</name>
    <name type="common">Aureobasidium pullulans var. melanogenum</name>
    <dbReference type="NCBI Taxonomy" id="46634"/>
    <lineage>
        <taxon>Eukaryota</taxon>
        <taxon>Fungi</taxon>
        <taxon>Dikarya</taxon>
        <taxon>Ascomycota</taxon>
        <taxon>Pezizomycotina</taxon>
        <taxon>Dothideomycetes</taxon>
        <taxon>Dothideomycetidae</taxon>
        <taxon>Dothideales</taxon>
        <taxon>Saccotheciaceae</taxon>
        <taxon>Aureobasidium</taxon>
    </lineage>
</organism>
<protein>
    <submittedName>
        <fullName evidence="7">Alpha/beta-hydrolase</fullName>
    </submittedName>
</protein>
<dbReference type="AlphaFoldDB" id="A0A9P8GTK1"/>
<feature type="transmembrane region" description="Helical" evidence="5">
    <location>
        <begin position="453"/>
        <end position="471"/>
    </location>
</feature>
<evidence type="ECO:0000259" key="6">
    <source>
        <dbReference type="PROSITE" id="PS50850"/>
    </source>
</evidence>
<keyword evidence="2 5" id="KW-0812">Transmembrane</keyword>
<dbReference type="InterPro" id="IPR000073">
    <property type="entry name" value="AB_hydrolase_1"/>
</dbReference>
<feature type="transmembrane region" description="Helical" evidence="5">
    <location>
        <begin position="713"/>
        <end position="733"/>
    </location>
</feature>
<dbReference type="PROSITE" id="PS50850">
    <property type="entry name" value="MFS"/>
    <property type="match status" value="1"/>
</dbReference>
<feature type="transmembrane region" description="Helical" evidence="5">
    <location>
        <begin position="483"/>
        <end position="502"/>
    </location>
</feature>
<feature type="transmembrane region" description="Helical" evidence="5">
    <location>
        <begin position="796"/>
        <end position="814"/>
    </location>
</feature>
<keyword evidence="3 5" id="KW-1133">Transmembrane helix</keyword>